<keyword evidence="1 4" id="KW-0812">Transmembrane</keyword>
<evidence type="ECO:0000256" key="3">
    <source>
        <dbReference type="ARBA" id="ARBA00023136"/>
    </source>
</evidence>
<name>A0A1I7D4X6_9ENTR</name>
<dbReference type="AlphaFoldDB" id="A0A1I7D4X6"/>
<evidence type="ECO:0000313" key="6">
    <source>
        <dbReference type="Proteomes" id="UP000199187"/>
    </source>
</evidence>
<feature type="transmembrane region" description="Helical" evidence="4">
    <location>
        <begin position="113"/>
        <end position="132"/>
    </location>
</feature>
<dbReference type="PANTHER" id="PTHR42910:SF1">
    <property type="entry name" value="MAJOR FACILITATOR SUPERFAMILY (MFS) PROFILE DOMAIN-CONTAINING PROTEIN"/>
    <property type="match status" value="1"/>
</dbReference>
<feature type="transmembrane region" description="Helical" evidence="4">
    <location>
        <begin position="86"/>
        <end position="107"/>
    </location>
</feature>
<dbReference type="Pfam" id="PF07690">
    <property type="entry name" value="MFS_1"/>
    <property type="match status" value="1"/>
</dbReference>
<feature type="transmembrane region" description="Helical" evidence="4">
    <location>
        <begin position="27"/>
        <end position="45"/>
    </location>
</feature>
<accession>A0A1I7D4X6</accession>
<evidence type="ECO:0000313" key="5">
    <source>
        <dbReference type="EMBL" id="SFU06634.1"/>
    </source>
</evidence>
<dbReference type="EMBL" id="FPAU01000004">
    <property type="protein sequence ID" value="SFU06634.1"/>
    <property type="molecule type" value="Genomic_DNA"/>
</dbReference>
<gene>
    <name evidence="5" type="ORF">SAMN05192562_104402</name>
</gene>
<proteinExistence type="predicted"/>
<organism evidence="5 6">
    <name type="scientific">Kosakonia arachidis</name>
    <dbReference type="NCBI Taxonomy" id="551989"/>
    <lineage>
        <taxon>Bacteria</taxon>
        <taxon>Pseudomonadati</taxon>
        <taxon>Pseudomonadota</taxon>
        <taxon>Gammaproteobacteria</taxon>
        <taxon>Enterobacterales</taxon>
        <taxon>Enterobacteriaceae</taxon>
        <taxon>Kosakonia</taxon>
    </lineage>
</organism>
<keyword evidence="2 4" id="KW-1133">Transmembrane helix</keyword>
<dbReference type="Gene3D" id="1.20.1250.20">
    <property type="entry name" value="MFS general substrate transporter like domains"/>
    <property type="match status" value="1"/>
</dbReference>
<reference evidence="6" key="1">
    <citation type="submission" date="2016-10" db="EMBL/GenBank/DDBJ databases">
        <authorList>
            <person name="Varghese N."/>
            <person name="Submissions S."/>
        </authorList>
    </citation>
    <scope>NUCLEOTIDE SEQUENCE [LARGE SCALE GENOMIC DNA]</scope>
    <source>
        <strain evidence="6">Ah-143</strain>
    </source>
</reference>
<evidence type="ECO:0000256" key="2">
    <source>
        <dbReference type="ARBA" id="ARBA00022989"/>
    </source>
</evidence>
<dbReference type="PANTHER" id="PTHR42910">
    <property type="entry name" value="TRANSPORTER SCO4007-RELATED"/>
    <property type="match status" value="1"/>
</dbReference>
<dbReference type="InterPro" id="IPR011701">
    <property type="entry name" value="MFS"/>
</dbReference>
<evidence type="ECO:0000256" key="4">
    <source>
        <dbReference type="SAM" id="Phobius"/>
    </source>
</evidence>
<dbReference type="GO" id="GO:0022857">
    <property type="term" value="F:transmembrane transporter activity"/>
    <property type="evidence" value="ECO:0007669"/>
    <property type="project" value="InterPro"/>
</dbReference>
<dbReference type="SUPFAM" id="SSF103473">
    <property type="entry name" value="MFS general substrate transporter"/>
    <property type="match status" value="1"/>
</dbReference>
<keyword evidence="6" id="KW-1185">Reference proteome</keyword>
<dbReference type="Proteomes" id="UP000199187">
    <property type="component" value="Unassembled WGS sequence"/>
</dbReference>
<evidence type="ECO:0000256" key="1">
    <source>
        <dbReference type="ARBA" id="ARBA00022692"/>
    </source>
</evidence>
<sequence>MAALGLMGILCAPLAGSFSDRQGPFRMVVFGVILMLLAWAVFWGWNSMPGMVVGILLLDAGEQCVLIANQHTIYSLRPDARNRLNTLFMCVMFIGGACGSLTATWLWETIHSWPLISSTGAGLVIMGMWIAIRRKYSGPYSGT</sequence>
<protein>
    <submittedName>
        <fullName evidence="5">Major Facilitator Superfamily protein</fullName>
    </submittedName>
</protein>
<dbReference type="InterPro" id="IPR036259">
    <property type="entry name" value="MFS_trans_sf"/>
</dbReference>
<keyword evidence="3 4" id="KW-0472">Membrane</keyword>